<organism evidence="1 2">
    <name type="scientific">Symbiodinium pilosum</name>
    <name type="common">Dinoflagellate</name>
    <dbReference type="NCBI Taxonomy" id="2952"/>
    <lineage>
        <taxon>Eukaryota</taxon>
        <taxon>Sar</taxon>
        <taxon>Alveolata</taxon>
        <taxon>Dinophyceae</taxon>
        <taxon>Suessiales</taxon>
        <taxon>Symbiodiniaceae</taxon>
        <taxon>Symbiodinium</taxon>
    </lineage>
</organism>
<protein>
    <submittedName>
        <fullName evidence="1">Uncharacterized protein</fullName>
    </submittedName>
</protein>
<name>A0A812T9G0_SYMPI</name>
<comment type="caution">
    <text evidence="1">The sequence shown here is derived from an EMBL/GenBank/DDBJ whole genome shotgun (WGS) entry which is preliminary data.</text>
</comment>
<dbReference type="EMBL" id="CAJNIZ010030080">
    <property type="protein sequence ID" value="CAE7520997.1"/>
    <property type="molecule type" value="Genomic_DNA"/>
</dbReference>
<evidence type="ECO:0000313" key="2">
    <source>
        <dbReference type="Proteomes" id="UP000649617"/>
    </source>
</evidence>
<dbReference type="AlphaFoldDB" id="A0A812T9G0"/>
<proteinExistence type="predicted"/>
<dbReference type="OrthoDB" id="448410at2759"/>
<reference evidence="1" key="1">
    <citation type="submission" date="2021-02" db="EMBL/GenBank/DDBJ databases">
        <authorList>
            <person name="Dougan E. K."/>
            <person name="Rhodes N."/>
            <person name="Thang M."/>
            <person name="Chan C."/>
        </authorList>
    </citation>
    <scope>NUCLEOTIDE SEQUENCE</scope>
</reference>
<gene>
    <name evidence="1" type="ORF">SPIL2461_LOCUS13631</name>
</gene>
<dbReference type="Proteomes" id="UP000649617">
    <property type="component" value="Unassembled WGS sequence"/>
</dbReference>
<accession>A0A812T9G0</accession>
<keyword evidence="2" id="KW-1185">Reference proteome</keyword>
<evidence type="ECO:0000313" key="1">
    <source>
        <dbReference type="EMBL" id="CAE7520997.1"/>
    </source>
</evidence>
<sequence length="237" mass="26800">MSDDTDPLGIVWLSQGTWRRDWWKRSDILTSTHRTWLAEDVFGRTLRQAFPAFKSAWDSYSADVERTRQALFDLYVTDLKDNLDLADGTEVYHAVHQQWHPTFRSKLYARGYYDIFMFDLDGNLIYSVFKETDYATNFRADGTGPWKDSGLGQAFQQALASPDSITYIDWAPYGPSAGADAAFLATGLRDEDGVLIGIYSIQLPPEYEKSIEADKLECSFEAITNAYAGAINIQGPQ</sequence>